<evidence type="ECO:0000256" key="3">
    <source>
        <dbReference type="ARBA" id="ARBA00022475"/>
    </source>
</evidence>
<feature type="domain" description="Membrane transport protein MMPL" evidence="8">
    <location>
        <begin position="1"/>
        <end position="158"/>
    </location>
</feature>
<evidence type="ECO:0000313" key="9">
    <source>
        <dbReference type="EMBL" id="CNV85948.1"/>
    </source>
</evidence>
<evidence type="ECO:0000256" key="7">
    <source>
        <dbReference type="SAM" id="Phobius"/>
    </source>
</evidence>
<dbReference type="Gene3D" id="1.20.1640.10">
    <property type="entry name" value="Multidrug efflux transporter AcrB transmembrane domain"/>
    <property type="match status" value="1"/>
</dbReference>
<dbReference type="Proteomes" id="UP000039217">
    <property type="component" value="Unassembled WGS sequence"/>
</dbReference>
<evidence type="ECO:0000256" key="4">
    <source>
        <dbReference type="ARBA" id="ARBA00022692"/>
    </source>
</evidence>
<gene>
    <name evidence="9" type="primary">mmpL8_3</name>
    <name evidence="9" type="ORF">ERS007661_03195</name>
</gene>
<dbReference type="AlphaFoldDB" id="A0A655FMP2"/>
<keyword evidence="5 7" id="KW-1133">Transmembrane helix</keyword>
<name>A0A655FMP2_MYCTX</name>
<dbReference type="PANTHER" id="PTHR33406:SF6">
    <property type="entry name" value="MEMBRANE PROTEIN YDGH-RELATED"/>
    <property type="match status" value="1"/>
</dbReference>
<dbReference type="InterPro" id="IPR004869">
    <property type="entry name" value="MMPL_dom"/>
</dbReference>
<evidence type="ECO:0000256" key="1">
    <source>
        <dbReference type="ARBA" id="ARBA00004651"/>
    </source>
</evidence>
<dbReference type="SUPFAM" id="SSF82866">
    <property type="entry name" value="Multidrug efflux transporter AcrB transmembrane domain"/>
    <property type="match status" value="1"/>
</dbReference>
<keyword evidence="6 7" id="KW-0472">Membrane</keyword>
<accession>A0A655FMP2</accession>
<feature type="transmembrane region" description="Helical" evidence="7">
    <location>
        <begin position="83"/>
        <end position="107"/>
    </location>
</feature>
<dbReference type="GO" id="GO:0005886">
    <property type="term" value="C:plasma membrane"/>
    <property type="evidence" value="ECO:0007669"/>
    <property type="project" value="UniProtKB-SubCell"/>
</dbReference>
<feature type="transmembrane region" description="Helical" evidence="7">
    <location>
        <begin position="119"/>
        <end position="148"/>
    </location>
</feature>
<keyword evidence="4 7" id="KW-0812">Transmembrane</keyword>
<evidence type="ECO:0000256" key="6">
    <source>
        <dbReference type="ARBA" id="ARBA00023136"/>
    </source>
</evidence>
<reference evidence="9 10" key="1">
    <citation type="submission" date="2015-03" db="EMBL/GenBank/DDBJ databases">
        <authorList>
            <consortium name="Pathogen Informatics"/>
        </authorList>
    </citation>
    <scope>NUCLEOTIDE SEQUENCE [LARGE SCALE GENOMIC DNA]</scope>
    <source>
        <strain evidence="9 10">D00501624</strain>
    </source>
</reference>
<evidence type="ECO:0000313" key="10">
    <source>
        <dbReference type="Proteomes" id="UP000039217"/>
    </source>
</evidence>
<proteinExistence type="inferred from homology"/>
<comment type="subcellular location">
    <subcellularLocation>
        <location evidence="1">Cell membrane</location>
        <topology evidence="1">Multi-pass membrane protein</topology>
    </subcellularLocation>
</comment>
<organism evidence="9 10">
    <name type="scientific">Mycobacterium tuberculosis</name>
    <dbReference type="NCBI Taxonomy" id="1773"/>
    <lineage>
        <taxon>Bacteria</taxon>
        <taxon>Bacillati</taxon>
        <taxon>Actinomycetota</taxon>
        <taxon>Actinomycetes</taxon>
        <taxon>Mycobacteriales</taxon>
        <taxon>Mycobacteriaceae</taxon>
        <taxon>Mycobacterium</taxon>
        <taxon>Mycobacterium tuberculosis complex</taxon>
    </lineage>
</organism>
<dbReference type="Pfam" id="PF03176">
    <property type="entry name" value="MMPL"/>
    <property type="match status" value="1"/>
</dbReference>
<comment type="similarity">
    <text evidence="2">Belongs to the resistance-nodulation-cell division (RND) (TC 2.A.6) family. MmpL subfamily.</text>
</comment>
<keyword evidence="3" id="KW-1003">Cell membrane</keyword>
<dbReference type="PANTHER" id="PTHR33406">
    <property type="entry name" value="MEMBRANE PROTEIN MJ1562-RELATED"/>
    <property type="match status" value="1"/>
</dbReference>
<feature type="transmembrane region" description="Helical" evidence="7">
    <location>
        <begin position="39"/>
        <end position="62"/>
    </location>
</feature>
<evidence type="ECO:0000259" key="8">
    <source>
        <dbReference type="Pfam" id="PF03176"/>
    </source>
</evidence>
<evidence type="ECO:0000256" key="2">
    <source>
        <dbReference type="ARBA" id="ARBA00010157"/>
    </source>
</evidence>
<protein>
    <submittedName>
        <fullName evidence="9">Transmembrane transport protein MmpL6</fullName>
    </submittedName>
</protein>
<sequence length="191" mass="20752">MMIITRSLVAALVIVGTVALSLGASFGLSVLVWQHLLGIQLYWIVLALAVILLLAVGSDYNLLLISRFKEEIGAGLNTGIIRAMAGTGGVVTAAGLVFAATMSSFVFSDLRVLGQIGTTIGLGLLFDTLVVRAFMTPSIAVLLGRWFWWPQRVRPRPASRMLRPYGPRPVVRELLLREGNDDPRTQVATHR</sequence>
<dbReference type="EMBL" id="CQQC01001337">
    <property type="protein sequence ID" value="CNV85948.1"/>
    <property type="molecule type" value="Genomic_DNA"/>
</dbReference>
<evidence type="ECO:0000256" key="5">
    <source>
        <dbReference type="ARBA" id="ARBA00022989"/>
    </source>
</evidence>
<dbReference type="InterPro" id="IPR050545">
    <property type="entry name" value="Mycobact_MmpL"/>
</dbReference>